<dbReference type="EMBL" id="JAEPRC010000097">
    <property type="protein sequence ID" value="KAG2209326.1"/>
    <property type="molecule type" value="Genomic_DNA"/>
</dbReference>
<dbReference type="Proteomes" id="UP000650833">
    <property type="component" value="Unassembled WGS sequence"/>
</dbReference>
<dbReference type="InterPro" id="IPR030482">
    <property type="entry name" value="PDRG1"/>
</dbReference>
<evidence type="ECO:0000313" key="5">
    <source>
        <dbReference type="Proteomes" id="UP000650833"/>
    </source>
</evidence>
<evidence type="ECO:0000256" key="3">
    <source>
        <dbReference type="ARBA" id="ARBA00023186"/>
    </source>
</evidence>
<organism evidence="4 5">
    <name type="scientific">Mucor plumbeus</name>
    <dbReference type="NCBI Taxonomy" id="97098"/>
    <lineage>
        <taxon>Eukaryota</taxon>
        <taxon>Fungi</taxon>
        <taxon>Fungi incertae sedis</taxon>
        <taxon>Mucoromycota</taxon>
        <taxon>Mucoromycotina</taxon>
        <taxon>Mucoromycetes</taxon>
        <taxon>Mucorales</taxon>
        <taxon>Mucorineae</taxon>
        <taxon>Mucoraceae</taxon>
        <taxon>Mucor</taxon>
    </lineage>
</organism>
<evidence type="ECO:0000313" key="4">
    <source>
        <dbReference type="EMBL" id="KAG2209326.1"/>
    </source>
</evidence>
<keyword evidence="3" id="KW-0143">Chaperone</keyword>
<dbReference type="OrthoDB" id="20282at2759"/>
<reference evidence="4" key="1">
    <citation type="submission" date="2020-12" db="EMBL/GenBank/DDBJ databases">
        <title>Metabolic potential, ecology and presence of endohyphal bacteria is reflected in genomic diversity of Mucoromycotina.</title>
        <authorList>
            <person name="Muszewska A."/>
            <person name="Okrasinska A."/>
            <person name="Steczkiewicz K."/>
            <person name="Drgas O."/>
            <person name="Orlowska M."/>
            <person name="Perlinska-Lenart U."/>
            <person name="Aleksandrzak-Piekarczyk T."/>
            <person name="Szatraj K."/>
            <person name="Zielenkiewicz U."/>
            <person name="Pilsyk S."/>
            <person name="Malc E."/>
            <person name="Mieczkowski P."/>
            <person name="Kruszewska J.S."/>
            <person name="Biernat P."/>
            <person name="Pawlowska J."/>
        </authorList>
    </citation>
    <scope>NUCLEOTIDE SEQUENCE</scope>
    <source>
        <strain evidence="4">CBS 226.32</strain>
    </source>
</reference>
<dbReference type="GO" id="GO:0005737">
    <property type="term" value="C:cytoplasm"/>
    <property type="evidence" value="ECO:0007669"/>
    <property type="project" value="UniProtKB-SubCell"/>
</dbReference>
<gene>
    <name evidence="4" type="ORF">INT46_000539</name>
</gene>
<dbReference type="AlphaFoldDB" id="A0A8H7RGQ7"/>
<dbReference type="PANTHER" id="PTHR21162">
    <property type="entry name" value="P53 AND DNA DAMAGE-REGULATED PROTEIN"/>
    <property type="match status" value="1"/>
</dbReference>
<keyword evidence="5" id="KW-1185">Reference proteome</keyword>
<protein>
    <recommendedName>
        <fullName evidence="6">P53 and DNA damage-regulated protein 1</fullName>
    </recommendedName>
</protein>
<comment type="caution">
    <text evidence="4">The sequence shown here is derived from an EMBL/GenBank/DDBJ whole genome shotgun (WGS) entry which is preliminary data.</text>
</comment>
<evidence type="ECO:0000256" key="1">
    <source>
        <dbReference type="ARBA" id="ARBA00004496"/>
    </source>
</evidence>
<sequence length="127" mass="14599">MSNNIANQIEQTLAAKEHLAEEILINKQAIIDYDRKRNSNREALSNLKNTKDKKSWTFFGDMFIKLPTEKTKALIEKDQKLLDEKVDESRDIMKQNAIAIQQMEGKNDVHGFSLKGLTATDLYNNTK</sequence>
<evidence type="ECO:0000256" key="2">
    <source>
        <dbReference type="ARBA" id="ARBA00022490"/>
    </source>
</evidence>
<dbReference type="SUPFAM" id="SSF46579">
    <property type="entry name" value="Prefoldin"/>
    <property type="match status" value="1"/>
</dbReference>
<comment type="subcellular location">
    <subcellularLocation>
        <location evidence="1">Cytoplasm</location>
    </subcellularLocation>
</comment>
<evidence type="ECO:0008006" key="6">
    <source>
        <dbReference type="Google" id="ProtNLM"/>
    </source>
</evidence>
<dbReference type="CDD" id="cd22860">
    <property type="entry name" value="PDRG1"/>
    <property type="match status" value="1"/>
</dbReference>
<name>A0A8H7RGQ7_9FUNG</name>
<proteinExistence type="predicted"/>
<keyword evidence="2" id="KW-0963">Cytoplasm</keyword>
<accession>A0A8H7RGQ7</accession>
<dbReference type="PANTHER" id="PTHR21162:SF0">
    <property type="entry name" value="P53 AND DNA DAMAGE-REGULATED PROTEIN 1"/>
    <property type="match status" value="1"/>
</dbReference>